<keyword evidence="2" id="KW-1185">Reference proteome</keyword>
<dbReference type="EMBL" id="CM023484">
    <property type="protein sequence ID" value="KAH6933515.1"/>
    <property type="molecule type" value="Genomic_DNA"/>
</dbReference>
<gene>
    <name evidence="1" type="ORF">HPB50_015858</name>
</gene>
<name>A0ACB7SG22_HYAAI</name>
<evidence type="ECO:0000313" key="2">
    <source>
        <dbReference type="Proteomes" id="UP000821845"/>
    </source>
</evidence>
<accession>A0ACB7SG22</accession>
<reference evidence="1" key="1">
    <citation type="submission" date="2020-05" db="EMBL/GenBank/DDBJ databases">
        <title>Large-scale comparative analyses of tick genomes elucidate their genetic diversity and vector capacities.</title>
        <authorList>
            <person name="Jia N."/>
            <person name="Wang J."/>
            <person name="Shi W."/>
            <person name="Du L."/>
            <person name="Sun Y."/>
            <person name="Zhan W."/>
            <person name="Jiang J."/>
            <person name="Wang Q."/>
            <person name="Zhang B."/>
            <person name="Ji P."/>
            <person name="Sakyi L.B."/>
            <person name="Cui X."/>
            <person name="Yuan T."/>
            <person name="Jiang B."/>
            <person name="Yang W."/>
            <person name="Lam T.T.-Y."/>
            <person name="Chang Q."/>
            <person name="Ding S."/>
            <person name="Wang X."/>
            <person name="Zhu J."/>
            <person name="Ruan X."/>
            <person name="Zhao L."/>
            <person name="Wei J."/>
            <person name="Que T."/>
            <person name="Du C."/>
            <person name="Cheng J."/>
            <person name="Dai P."/>
            <person name="Han X."/>
            <person name="Huang E."/>
            <person name="Gao Y."/>
            <person name="Liu J."/>
            <person name="Shao H."/>
            <person name="Ye R."/>
            <person name="Li L."/>
            <person name="Wei W."/>
            <person name="Wang X."/>
            <person name="Wang C."/>
            <person name="Yang T."/>
            <person name="Huo Q."/>
            <person name="Li W."/>
            <person name="Guo W."/>
            <person name="Chen H."/>
            <person name="Zhou L."/>
            <person name="Ni X."/>
            <person name="Tian J."/>
            <person name="Zhou Y."/>
            <person name="Sheng Y."/>
            <person name="Liu T."/>
            <person name="Pan Y."/>
            <person name="Xia L."/>
            <person name="Li J."/>
            <person name="Zhao F."/>
            <person name="Cao W."/>
        </authorList>
    </citation>
    <scope>NUCLEOTIDE SEQUENCE</scope>
    <source>
        <strain evidence="1">Hyas-2018</strain>
    </source>
</reference>
<dbReference type="Proteomes" id="UP000821845">
    <property type="component" value="Chromosome 4"/>
</dbReference>
<proteinExistence type="predicted"/>
<comment type="caution">
    <text evidence="1">The sequence shown here is derived from an EMBL/GenBank/DDBJ whole genome shotgun (WGS) entry which is preliminary data.</text>
</comment>
<organism evidence="1 2">
    <name type="scientific">Hyalomma asiaticum</name>
    <name type="common">Tick</name>
    <dbReference type="NCBI Taxonomy" id="266040"/>
    <lineage>
        <taxon>Eukaryota</taxon>
        <taxon>Metazoa</taxon>
        <taxon>Ecdysozoa</taxon>
        <taxon>Arthropoda</taxon>
        <taxon>Chelicerata</taxon>
        <taxon>Arachnida</taxon>
        <taxon>Acari</taxon>
        <taxon>Parasitiformes</taxon>
        <taxon>Ixodida</taxon>
        <taxon>Ixodoidea</taxon>
        <taxon>Ixodidae</taxon>
        <taxon>Hyalomminae</taxon>
        <taxon>Hyalomma</taxon>
    </lineage>
</organism>
<sequence>MWASRCPKATREAGGAGPASPLCVSRDAVSGAVSAPGVVVFALFVCDACFIWSPLAATAYALVYFREDNAYDVVRMNAVSSDVDEEPCVGSVVDVLWQDAKTYSAQLFATSDEEPRVERQPAQQEVPHQPTSSRVLQEIPVLEENIPVGDDTVAVWAPAEKSHEGTSQLSQLLTLCME</sequence>
<evidence type="ECO:0000313" key="1">
    <source>
        <dbReference type="EMBL" id="KAH6933515.1"/>
    </source>
</evidence>
<protein>
    <submittedName>
        <fullName evidence="1">Uncharacterized protein</fullName>
    </submittedName>
</protein>